<dbReference type="Pfam" id="PF00074">
    <property type="entry name" value="RnaseA"/>
    <property type="match status" value="1"/>
</dbReference>
<accession>A0A4W6EZD9</accession>
<dbReference type="InParanoid" id="A0A4W6EZD9"/>
<dbReference type="AlphaFoldDB" id="A0A4W6EZD9"/>
<dbReference type="Gene3D" id="3.10.130.10">
    <property type="entry name" value="Ribonuclease A-like domain"/>
    <property type="match status" value="1"/>
</dbReference>
<dbReference type="InterPro" id="IPR023412">
    <property type="entry name" value="RNaseA_domain"/>
</dbReference>
<dbReference type="PROSITE" id="PS00127">
    <property type="entry name" value="RNASE_PANCREATIC"/>
    <property type="match status" value="1"/>
</dbReference>
<keyword evidence="3" id="KW-1185">Reference proteome</keyword>
<feature type="domain" description="Ribonuclease A-domain" evidence="1">
    <location>
        <begin position="10"/>
        <end position="78"/>
    </location>
</feature>
<evidence type="ECO:0000313" key="3">
    <source>
        <dbReference type="Proteomes" id="UP000314980"/>
    </source>
</evidence>
<dbReference type="InterPro" id="IPR036816">
    <property type="entry name" value="RNaseA-like_dom_sf"/>
</dbReference>
<organism evidence="2 3">
    <name type="scientific">Lates calcarifer</name>
    <name type="common">Barramundi</name>
    <name type="synonym">Holocentrus calcarifer</name>
    <dbReference type="NCBI Taxonomy" id="8187"/>
    <lineage>
        <taxon>Eukaryota</taxon>
        <taxon>Metazoa</taxon>
        <taxon>Chordata</taxon>
        <taxon>Craniata</taxon>
        <taxon>Vertebrata</taxon>
        <taxon>Euteleostomi</taxon>
        <taxon>Actinopterygii</taxon>
        <taxon>Neopterygii</taxon>
        <taxon>Teleostei</taxon>
        <taxon>Neoteleostei</taxon>
        <taxon>Acanthomorphata</taxon>
        <taxon>Carangaria</taxon>
        <taxon>Carangaria incertae sedis</taxon>
        <taxon>Centropomidae</taxon>
        <taxon>Lates</taxon>
    </lineage>
</organism>
<evidence type="ECO:0000313" key="2">
    <source>
        <dbReference type="Ensembl" id="ENSLCAP00010043793.1"/>
    </source>
</evidence>
<reference evidence="3" key="1">
    <citation type="submission" date="2015-09" db="EMBL/GenBank/DDBJ databases">
        <authorList>
            <person name="Sai Rama Sridatta P."/>
        </authorList>
    </citation>
    <scope>NUCLEOTIDE SEQUENCE [LARGE SCALE GENOMIC DNA]</scope>
</reference>
<dbReference type="Ensembl" id="ENSLCAT00010044871.1">
    <property type="protein sequence ID" value="ENSLCAP00010043793.1"/>
    <property type="gene ID" value="ENSLCAG00010020386.1"/>
</dbReference>
<name>A0A4W6EZD9_LATCA</name>
<evidence type="ECO:0000259" key="1">
    <source>
        <dbReference type="Pfam" id="PF00074"/>
    </source>
</evidence>
<proteinExistence type="predicted"/>
<protein>
    <recommendedName>
        <fullName evidence="1">Ribonuclease A-domain domain-containing protein</fullName>
    </recommendedName>
</protein>
<reference evidence="2" key="3">
    <citation type="submission" date="2025-09" db="UniProtKB">
        <authorList>
            <consortium name="Ensembl"/>
        </authorList>
    </citation>
    <scope>IDENTIFICATION</scope>
</reference>
<dbReference type="SUPFAM" id="SSF54076">
    <property type="entry name" value="RNase A-like"/>
    <property type="match status" value="1"/>
</dbReference>
<reference evidence="2" key="2">
    <citation type="submission" date="2025-08" db="UniProtKB">
        <authorList>
            <consortium name="Ensembl"/>
        </authorList>
    </citation>
    <scope>IDENTIFICATION</scope>
</reference>
<dbReference type="Proteomes" id="UP000314980">
    <property type="component" value="Unassembled WGS sequence"/>
</dbReference>
<dbReference type="InterPro" id="IPR023411">
    <property type="entry name" value="RNaseA_AS"/>
</dbReference>
<sequence>MNVKLMPDGNKDCKYENTFITADIINIKNLCKDVKNEMKSNPGFPLVYCRRIKQLPCKYKRMERPNAYITLECKDNQPDTHDAESELN</sequence>